<evidence type="ECO:0000313" key="2">
    <source>
        <dbReference type="Proteomes" id="UP000824533"/>
    </source>
</evidence>
<dbReference type="Proteomes" id="UP000824533">
    <property type="component" value="Linkage Group LG23"/>
</dbReference>
<dbReference type="EMBL" id="CM034409">
    <property type="protein sequence ID" value="KAJ0171944.1"/>
    <property type="molecule type" value="Genomic_DNA"/>
</dbReference>
<reference evidence="1 2" key="1">
    <citation type="journal article" date="2021" name="Front. Genet.">
        <title>Chromosome-Level Genome Assembly Reveals Significant Gene Expansion in the Toll and IMD Signaling Pathways of Dendrolimus kikuchii.</title>
        <authorList>
            <person name="Zhou J."/>
            <person name="Wu P."/>
            <person name="Xiong Z."/>
            <person name="Liu N."/>
            <person name="Zhao N."/>
            <person name="Ji M."/>
            <person name="Qiu Y."/>
            <person name="Yang B."/>
        </authorList>
    </citation>
    <scope>NUCLEOTIDE SEQUENCE [LARGE SCALE GENOMIC DNA]</scope>
    <source>
        <strain evidence="1">Ann1</strain>
    </source>
</reference>
<gene>
    <name evidence="1" type="ORF">K1T71_012707</name>
</gene>
<organism evidence="1 2">
    <name type="scientific">Dendrolimus kikuchii</name>
    <dbReference type="NCBI Taxonomy" id="765133"/>
    <lineage>
        <taxon>Eukaryota</taxon>
        <taxon>Metazoa</taxon>
        <taxon>Ecdysozoa</taxon>
        <taxon>Arthropoda</taxon>
        <taxon>Hexapoda</taxon>
        <taxon>Insecta</taxon>
        <taxon>Pterygota</taxon>
        <taxon>Neoptera</taxon>
        <taxon>Endopterygota</taxon>
        <taxon>Lepidoptera</taxon>
        <taxon>Glossata</taxon>
        <taxon>Ditrysia</taxon>
        <taxon>Bombycoidea</taxon>
        <taxon>Lasiocampidae</taxon>
        <taxon>Dendrolimus</taxon>
    </lineage>
</organism>
<evidence type="ECO:0000313" key="1">
    <source>
        <dbReference type="EMBL" id="KAJ0171944.1"/>
    </source>
</evidence>
<name>A0ACC1CK36_9NEOP</name>
<keyword evidence="2" id="KW-1185">Reference proteome</keyword>
<proteinExistence type="predicted"/>
<sequence length="1198" mass="134054">MVWEPINLYTTCPANSTLTACSPFGYAYLDLLVRLFGRSSDRYPHRPDHDVEEYDFIVVGAGSAGCIVANRLSANPNWKVLLLEAGPEEPDITKPPSMEYVILGTDIDWQYFTQPDGRTALARTGQRCQWPKGKTMGGSSAVNSLAYVRGNRLDFDNWAKMGNSGWSYKEVLPYFRKSEQNLNIGLLSRKYHGIEGEQPVSFFPYVDSPTKMLIKGMNELGLPVLDINGECQEGVFNAQAFSKNGERVSSNHAFIRPVINKRNNLIVKTNAEATKILINENKVAYGVQYIRNGKEFIAKASKEVTVCGGVINSPKLLLLSGIGPADDLKDAGIKVIQDLPVGKNLQDHVTFYSFLIAVPNNNTLVCNYEILKDIIDYSNGNRQNPLAGDGVGKAMGFIKTDKNLPAPDIQYQFQSIRIEEYNKDIIQYSRINTLPVGYYNGIGVRVMNLTPKSYGYLKLNKTNIHGKPIIVPNYLKNPVDFVPLVKGSQFIFNLEHTEAFKKLGAKFYKEPLEACKEHQWGTKDYTICLIQKYTDTTYHQVGTCKMGPDSDRTAVVDPKLRVYGVKSLRVMDSAAIPIIPRVRWVSRLMKMLWQPLDLNTTCPANTTLAACSPFGFAYLDLLVRLFGRSSDRYPCRPDHDVEEYDFIVVGAGAAGCIVANRLSAFPDWRVLLLEAGPEEPDVSKAPAFEYVTLASSIDWQYNTQPDGRSCLARVGQKCSWPRGKTMGGTTSVNSLAYVRGNRLDFDTWAEMGNHGWSYKEILPYFKKSEQNHNIGLLSPKFHGTEGEQHISFLPYVDSPTKMLIKGIHELGLPVIDINGEYQEGVMNLQAFSKNGERVSSNHAFIRPIINERNNLIVKTNAEATKILINENKVAYGVKYIRNGKEFIAKATKEVILCGGVINSPKLLLLSGIGPADDLKDAGIDEIQDLPVGKNLQDHPTFYGFLITIPNNNTLVSNDEILKDINDYFNGNRQNPIAGDGLAKATSFIKTDKNLPAPNVQYHFQDIRIEEFIKDIKQYIRINPLPVSYYNSIGVRVMNLTPKSRGYLKLNTTNPHDKPIIFGNYLKDPEDFVALVKGSEFIFNLEHTEAFKKAGAKFYKEPLEACKEYQWGSKDYTICLARQYTDTSHHQVGTCKMGPDSDKTAVVDPKLRVYGVKSLRVMDSAAIPIVPRGNTNAASMLMGERGAEFVINDWTKEKH</sequence>
<accession>A0ACC1CK36</accession>
<comment type="caution">
    <text evidence="1">The sequence shown here is derived from an EMBL/GenBank/DDBJ whole genome shotgun (WGS) entry which is preliminary data.</text>
</comment>
<protein>
    <submittedName>
        <fullName evidence="1">Uncharacterized protein</fullName>
    </submittedName>
</protein>